<dbReference type="PANTHER" id="PTHR33434">
    <property type="entry name" value="DEGV DOMAIN-CONTAINING PROTEIN DR_1986-RELATED"/>
    <property type="match status" value="1"/>
</dbReference>
<dbReference type="OrthoDB" id="9780216at2"/>
<dbReference type="PANTHER" id="PTHR33434:SF2">
    <property type="entry name" value="FATTY ACID-BINDING PROTEIN TM_1468"/>
    <property type="match status" value="1"/>
</dbReference>
<evidence type="ECO:0000313" key="2">
    <source>
        <dbReference type="EMBL" id="GAP12958.1"/>
    </source>
</evidence>
<dbReference type="NCBIfam" id="TIGR00762">
    <property type="entry name" value="DegV"/>
    <property type="match status" value="1"/>
</dbReference>
<name>A0A0S7B7D5_9CHLR</name>
<dbReference type="Proteomes" id="UP000055060">
    <property type="component" value="Unassembled WGS sequence"/>
</dbReference>
<dbReference type="Gene3D" id="3.40.50.10170">
    <property type="match status" value="1"/>
</dbReference>
<dbReference type="GO" id="GO:0008289">
    <property type="term" value="F:lipid binding"/>
    <property type="evidence" value="ECO:0007669"/>
    <property type="project" value="UniProtKB-KW"/>
</dbReference>
<dbReference type="EMBL" id="DF967972">
    <property type="protein sequence ID" value="GAP12958.1"/>
    <property type="molecule type" value="Genomic_DNA"/>
</dbReference>
<dbReference type="InterPro" id="IPR050270">
    <property type="entry name" value="DegV_domain_contain"/>
</dbReference>
<organism evidence="2">
    <name type="scientific">Longilinea arvoryzae</name>
    <dbReference type="NCBI Taxonomy" id="360412"/>
    <lineage>
        <taxon>Bacteria</taxon>
        <taxon>Bacillati</taxon>
        <taxon>Chloroflexota</taxon>
        <taxon>Anaerolineae</taxon>
        <taxon>Anaerolineales</taxon>
        <taxon>Anaerolineaceae</taxon>
        <taxon>Longilinea</taxon>
    </lineage>
</organism>
<dbReference type="Pfam" id="PF02645">
    <property type="entry name" value="DegV"/>
    <property type="match status" value="1"/>
</dbReference>
<accession>A0A0S7B7D5</accession>
<sequence>MKVVTDAAANLTRQRATELDVAVVPFQVTFRGETYKDGVDILPEDLYRMYMEYPEDFCETSQPSVGDFVEVYKENANEEILSIHLSSGLSGAYSSAEHAARILERENVTVIDSRTVGPALGWMVETAARGVKLGWPKDRILEAIRLVGENTLTMVAFSDMKYLRHSGRVSHIKSIIASVLHIKPIIGMNAVDGRYSNLGQEMTLSRAAHKMVTLVQERFGEQKLRLQLMHGSNLPGVAILREAMRDALSVVEEQLTTVTLVLGAHAGPTVFGLAAAPQSVFDQLFK</sequence>
<dbReference type="AlphaFoldDB" id="A0A0S7B7D5"/>
<gene>
    <name evidence="2" type="ORF">LARV_00698</name>
</gene>
<dbReference type="SUPFAM" id="SSF82549">
    <property type="entry name" value="DAK1/DegV-like"/>
    <property type="match status" value="1"/>
</dbReference>
<dbReference type="PROSITE" id="PS51482">
    <property type="entry name" value="DEGV"/>
    <property type="match status" value="1"/>
</dbReference>
<keyword evidence="1" id="KW-0446">Lipid-binding</keyword>
<dbReference type="STRING" id="360412.LARV_00698"/>
<reference evidence="2" key="1">
    <citation type="submission" date="2015-07" db="EMBL/GenBank/DDBJ databases">
        <title>Draft Genome Sequences of Anaerolinea thermolimosa IMO-1, Bellilinea caldifistulae GOMI-1, Leptolinea tardivitalis YMTK-2, Levilinea saccharolytica KIBI-1,Longilinea arvoryzae KOME-1, Previously Described as Members of the Anaerolineaceae (Chloroflexi).</title>
        <authorList>
            <person name="Sekiguchi Y."/>
            <person name="Ohashi A."/>
            <person name="Matsuura N."/>
            <person name="Tourlousse M.D."/>
        </authorList>
    </citation>
    <scope>NUCLEOTIDE SEQUENCE [LARGE SCALE GENOMIC DNA]</scope>
    <source>
        <strain evidence="2">KOME-1</strain>
    </source>
</reference>
<keyword evidence="3" id="KW-1185">Reference proteome</keyword>
<dbReference type="Gene3D" id="3.30.1180.10">
    <property type="match status" value="1"/>
</dbReference>
<evidence type="ECO:0000256" key="1">
    <source>
        <dbReference type="ARBA" id="ARBA00023121"/>
    </source>
</evidence>
<dbReference type="RefSeq" id="WP_075072332.1">
    <property type="nucleotide sequence ID" value="NZ_DF967972.1"/>
</dbReference>
<evidence type="ECO:0000313" key="3">
    <source>
        <dbReference type="Proteomes" id="UP000055060"/>
    </source>
</evidence>
<dbReference type="InterPro" id="IPR043168">
    <property type="entry name" value="DegV_C"/>
</dbReference>
<protein>
    <submittedName>
        <fullName evidence="2">EDD domain protein, DegV family</fullName>
    </submittedName>
</protein>
<proteinExistence type="predicted"/>
<dbReference type="InterPro" id="IPR003797">
    <property type="entry name" value="DegV"/>
</dbReference>